<protein>
    <submittedName>
        <fullName evidence="1">Uncharacterized protein</fullName>
    </submittedName>
</protein>
<dbReference type="Proteomes" id="UP000005092">
    <property type="component" value="Unassembled WGS sequence"/>
</dbReference>
<dbReference type="EMBL" id="JH719381">
    <property type="protein sequence ID" value="EJB02886.1"/>
    <property type="molecule type" value="Genomic_DNA"/>
</dbReference>
<reference evidence="1 2" key="1">
    <citation type="submission" date="2012-02" db="EMBL/GenBank/DDBJ databases">
        <title>Improved High-Quality Draft Sequence of Rhizobium leguminosarum bv. trifolii WSM597.</title>
        <authorList>
            <consortium name="US DOE Joint Genome Institute"/>
            <person name="Lucas S."/>
            <person name="Han J."/>
            <person name="Lapidus A."/>
            <person name="Cheng J.-F."/>
            <person name="Goodwin L."/>
            <person name="Pitluck S."/>
            <person name="Peters L."/>
            <person name="Ovchinnikova G."/>
            <person name="Held B."/>
            <person name="Detter J.C."/>
            <person name="Han C."/>
            <person name="Tapia R."/>
            <person name="Land M."/>
            <person name="Hauser L."/>
            <person name="Kyrpides N."/>
            <person name="Ivanova N."/>
            <person name="Pagani I."/>
            <person name="Brau L."/>
            <person name="Yates R."/>
            <person name="O'Hara G."/>
            <person name="Rui T."/>
            <person name="Howieson J."/>
            <person name="Reeve W."/>
            <person name="Woyke T."/>
        </authorList>
    </citation>
    <scope>NUCLEOTIDE SEQUENCE [LARGE SCALE GENOMIC DNA]</scope>
    <source>
        <strain evidence="1 2">WSM597</strain>
    </source>
</reference>
<evidence type="ECO:0000313" key="2">
    <source>
        <dbReference type="Proteomes" id="UP000005092"/>
    </source>
</evidence>
<accession>I9X2F7</accession>
<name>I9X2F7_RHILT</name>
<proteinExistence type="predicted"/>
<evidence type="ECO:0000313" key="1">
    <source>
        <dbReference type="EMBL" id="EJB02886.1"/>
    </source>
</evidence>
<sequence>MITPADAIAQLDRAIDESGETVILRRYTAPAGSPRPKIEASIPAFVRPLEAEELAGDIDSTFSNVIISPTNVGGFLPIVKGDKIVIDGKERNVELPKRYKMKGVLVRMKLMIGG</sequence>
<dbReference type="HOGENOM" id="CLU_159347_0_0_5"/>
<dbReference type="OrthoDB" id="8398988at2"/>
<dbReference type="AlphaFoldDB" id="I9X2F7"/>
<gene>
    <name evidence="1" type="ORF">Rleg9DRAFT_1700</name>
</gene>
<organism evidence="1 2">
    <name type="scientific">Rhizobium leguminosarum bv. trifolii WSM597</name>
    <dbReference type="NCBI Taxonomy" id="754764"/>
    <lineage>
        <taxon>Bacteria</taxon>
        <taxon>Pseudomonadati</taxon>
        <taxon>Pseudomonadota</taxon>
        <taxon>Alphaproteobacteria</taxon>
        <taxon>Hyphomicrobiales</taxon>
        <taxon>Rhizobiaceae</taxon>
        <taxon>Rhizobium/Agrobacterium group</taxon>
        <taxon>Rhizobium</taxon>
    </lineage>
</organism>
<dbReference type="RefSeq" id="WP_003586775.1">
    <property type="nucleotide sequence ID" value="NZ_JH719381.1"/>
</dbReference>